<proteinExistence type="predicted"/>
<reference evidence="5" key="1">
    <citation type="submission" date="2025-08" db="UniProtKB">
        <authorList>
            <consortium name="RefSeq"/>
        </authorList>
    </citation>
    <scope>IDENTIFICATION</scope>
    <source>
        <tissue evidence="5">Whole organism</tissue>
    </source>
</reference>
<feature type="domain" description="C2H2-type" evidence="3">
    <location>
        <begin position="180"/>
        <end position="208"/>
    </location>
</feature>
<protein>
    <submittedName>
        <fullName evidence="5">Sal-like protein 3</fullName>
    </submittedName>
</protein>
<feature type="region of interest" description="Disordered" evidence="2">
    <location>
        <begin position="152"/>
        <end position="171"/>
    </location>
</feature>
<keyword evidence="1" id="KW-0863">Zinc-finger</keyword>
<evidence type="ECO:0000313" key="4">
    <source>
        <dbReference type="Proteomes" id="UP000694843"/>
    </source>
</evidence>
<evidence type="ECO:0000256" key="2">
    <source>
        <dbReference type="SAM" id="MobiDB-lite"/>
    </source>
</evidence>
<dbReference type="PROSITE" id="PS00028">
    <property type="entry name" value="ZINC_FINGER_C2H2_1"/>
    <property type="match status" value="1"/>
</dbReference>
<dbReference type="Proteomes" id="UP000694843">
    <property type="component" value="Unplaced"/>
</dbReference>
<accession>A0A979FQQ3</accession>
<sequence>MDMMKINMKECRVVMHKLSEDAVSRGWHAELNRMQKLLILGQPESDATGASGSSSTRPFSAIYVKEEAGCEEEAITIKNEPIETEEYGACPDAPASHGCGGRPARPPPASGPCKGEAQIEARDAHPVNQPASPNSAVPGTVACVGSGQPSPALAPEDVVGPGDVVSKASSSKPSNKWLRHICSDCEFRCTKKRKLEQHIRSKHSREMPYRCPECKLACSNEQNLKNLYNAQSVNIPVSLETI</sequence>
<dbReference type="GO" id="GO:0008270">
    <property type="term" value="F:zinc ion binding"/>
    <property type="evidence" value="ECO:0007669"/>
    <property type="project" value="UniProtKB-KW"/>
</dbReference>
<dbReference type="Gene3D" id="3.30.160.60">
    <property type="entry name" value="Classic Zinc Finger"/>
    <property type="match status" value="1"/>
</dbReference>
<evidence type="ECO:0000256" key="1">
    <source>
        <dbReference type="PROSITE-ProRule" id="PRU00042"/>
    </source>
</evidence>
<dbReference type="InterPro" id="IPR013087">
    <property type="entry name" value="Znf_C2H2_type"/>
</dbReference>
<evidence type="ECO:0000259" key="3">
    <source>
        <dbReference type="PROSITE" id="PS50157"/>
    </source>
</evidence>
<keyword evidence="1" id="KW-0862">Zinc</keyword>
<dbReference type="GeneID" id="108668533"/>
<dbReference type="InterPro" id="IPR036236">
    <property type="entry name" value="Znf_C2H2_sf"/>
</dbReference>
<dbReference type="SUPFAM" id="SSF57667">
    <property type="entry name" value="beta-beta-alpha zinc fingers"/>
    <property type="match status" value="1"/>
</dbReference>
<organism evidence="4 5">
    <name type="scientific">Hyalella azteca</name>
    <name type="common">Amphipod</name>
    <dbReference type="NCBI Taxonomy" id="294128"/>
    <lineage>
        <taxon>Eukaryota</taxon>
        <taxon>Metazoa</taxon>
        <taxon>Ecdysozoa</taxon>
        <taxon>Arthropoda</taxon>
        <taxon>Crustacea</taxon>
        <taxon>Multicrustacea</taxon>
        <taxon>Malacostraca</taxon>
        <taxon>Eumalacostraca</taxon>
        <taxon>Peracarida</taxon>
        <taxon>Amphipoda</taxon>
        <taxon>Senticaudata</taxon>
        <taxon>Talitrida</taxon>
        <taxon>Talitroidea</taxon>
        <taxon>Hyalellidae</taxon>
        <taxon>Hyalella</taxon>
    </lineage>
</organism>
<dbReference type="RefSeq" id="XP_047738464.1">
    <property type="nucleotide sequence ID" value="XM_047882508.1"/>
</dbReference>
<feature type="region of interest" description="Disordered" evidence="2">
    <location>
        <begin position="95"/>
        <end position="117"/>
    </location>
</feature>
<dbReference type="KEGG" id="hazt:108668533"/>
<dbReference type="PROSITE" id="PS50157">
    <property type="entry name" value="ZINC_FINGER_C2H2_2"/>
    <property type="match status" value="1"/>
</dbReference>
<keyword evidence="1" id="KW-0479">Metal-binding</keyword>
<keyword evidence="4" id="KW-1185">Reference proteome</keyword>
<name>A0A979FQQ3_HYAAZ</name>
<dbReference type="AlphaFoldDB" id="A0A979FQQ3"/>
<evidence type="ECO:0000313" key="5">
    <source>
        <dbReference type="RefSeq" id="XP_047738464.1"/>
    </source>
</evidence>
<gene>
    <name evidence="5" type="primary">LOC108668533</name>
</gene>